<dbReference type="InterPro" id="IPR001810">
    <property type="entry name" value="F-box_dom"/>
</dbReference>
<dbReference type="Proteomes" id="UP000308652">
    <property type="component" value="Unassembled WGS sequence"/>
</dbReference>
<evidence type="ECO:0000259" key="1">
    <source>
        <dbReference type="PROSITE" id="PS50181"/>
    </source>
</evidence>
<dbReference type="SUPFAM" id="SSF81383">
    <property type="entry name" value="F-box domain"/>
    <property type="match status" value="1"/>
</dbReference>
<dbReference type="OrthoDB" id="3145038at2759"/>
<proteinExistence type="predicted"/>
<accession>A0A5C3MAN0</accession>
<evidence type="ECO:0000313" key="3">
    <source>
        <dbReference type="Proteomes" id="UP000308652"/>
    </source>
</evidence>
<sequence length="652" mass="74469">MNDEALPLGVFQTNPFLLNYLQSPKIAMDQQAEISPRECEISHSNRNIPLGEIRCRRDKESGLLRLPLDLHLLLLSFLDPPEIFVLRKTCKTFYPITLQRTVWTNALRRVNAMNCTFDATYPIDKMQRQDLEYAAISPFRWLAHHLQKRPETELQIPSTLEPYSKRILKPHPESPPNPPDTYDSEYPFGNFYRVYLVPGGRFLISSHFDCFCVWDLGYSPKPLSPKPWPLAFLDKKSHDMLLVRPTPDGLGIRMFISAYDETADEDSRRELAIYDVYPLDDDPEFKKIASLRQRDRRHPDDEVFTLAEECLVFVLGESLTVWNFINNTYASWNVKDSMFLNQIISTDAEVLLFDKDGVSIYTIPPLQPLSSCGRIYPCTSDATRPYDIFLHVKDKSDETYTIPDGSLHNWYDRVRPIMFQYMRDHELGLLVSRFTMDLPTLRTCGENPQSALNVVLKCSLPEDDGNLEAARLCNDNVVMLWMTKNGMKVHVSPFYGDPTSGLDKSNSIAMDLDNAQSNTNYVTSLLAKSPGGEFARASLCPVSGRLCYIANQHEVHILDYVAPPPGINPPPRRTSVSQVMGFREAPEIQVGSRTRGEGLEIVVSPVDMEMERRCVDEDESIRPRSASWPIFEKTKQHPCHTSVEGVRRAHEV</sequence>
<evidence type="ECO:0000313" key="2">
    <source>
        <dbReference type="EMBL" id="TFK38211.1"/>
    </source>
</evidence>
<dbReference type="EMBL" id="ML213604">
    <property type="protein sequence ID" value="TFK38211.1"/>
    <property type="molecule type" value="Genomic_DNA"/>
</dbReference>
<dbReference type="SMART" id="SM00256">
    <property type="entry name" value="FBOX"/>
    <property type="match status" value="1"/>
</dbReference>
<dbReference type="PROSITE" id="PS50181">
    <property type="entry name" value="FBOX"/>
    <property type="match status" value="1"/>
</dbReference>
<reference evidence="2 3" key="1">
    <citation type="journal article" date="2019" name="Nat. Ecol. Evol.">
        <title>Megaphylogeny resolves global patterns of mushroom evolution.</title>
        <authorList>
            <person name="Varga T."/>
            <person name="Krizsan K."/>
            <person name="Foldi C."/>
            <person name="Dima B."/>
            <person name="Sanchez-Garcia M."/>
            <person name="Sanchez-Ramirez S."/>
            <person name="Szollosi G.J."/>
            <person name="Szarkandi J.G."/>
            <person name="Papp V."/>
            <person name="Albert L."/>
            <person name="Andreopoulos W."/>
            <person name="Angelini C."/>
            <person name="Antonin V."/>
            <person name="Barry K.W."/>
            <person name="Bougher N.L."/>
            <person name="Buchanan P."/>
            <person name="Buyck B."/>
            <person name="Bense V."/>
            <person name="Catcheside P."/>
            <person name="Chovatia M."/>
            <person name="Cooper J."/>
            <person name="Damon W."/>
            <person name="Desjardin D."/>
            <person name="Finy P."/>
            <person name="Geml J."/>
            <person name="Haridas S."/>
            <person name="Hughes K."/>
            <person name="Justo A."/>
            <person name="Karasinski D."/>
            <person name="Kautmanova I."/>
            <person name="Kiss B."/>
            <person name="Kocsube S."/>
            <person name="Kotiranta H."/>
            <person name="LaButti K.M."/>
            <person name="Lechner B.E."/>
            <person name="Liimatainen K."/>
            <person name="Lipzen A."/>
            <person name="Lukacs Z."/>
            <person name="Mihaltcheva S."/>
            <person name="Morgado L.N."/>
            <person name="Niskanen T."/>
            <person name="Noordeloos M.E."/>
            <person name="Ohm R.A."/>
            <person name="Ortiz-Santana B."/>
            <person name="Ovrebo C."/>
            <person name="Racz N."/>
            <person name="Riley R."/>
            <person name="Savchenko A."/>
            <person name="Shiryaev A."/>
            <person name="Soop K."/>
            <person name="Spirin V."/>
            <person name="Szebenyi C."/>
            <person name="Tomsovsky M."/>
            <person name="Tulloss R.E."/>
            <person name="Uehling J."/>
            <person name="Grigoriev I.V."/>
            <person name="Vagvolgyi C."/>
            <person name="Papp T."/>
            <person name="Martin F.M."/>
            <person name="Miettinen O."/>
            <person name="Hibbett D.S."/>
            <person name="Nagy L.G."/>
        </authorList>
    </citation>
    <scope>NUCLEOTIDE SEQUENCE [LARGE SCALE GENOMIC DNA]</scope>
    <source>
        <strain evidence="2 3">CBS 166.37</strain>
    </source>
</reference>
<protein>
    <recommendedName>
        <fullName evidence="1">F-box domain-containing protein</fullName>
    </recommendedName>
</protein>
<organism evidence="2 3">
    <name type="scientific">Crucibulum laeve</name>
    <dbReference type="NCBI Taxonomy" id="68775"/>
    <lineage>
        <taxon>Eukaryota</taxon>
        <taxon>Fungi</taxon>
        <taxon>Dikarya</taxon>
        <taxon>Basidiomycota</taxon>
        <taxon>Agaricomycotina</taxon>
        <taxon>Agaricomycetes</taxon>
        <taxon>Agaricomycetidae</taxon>
        <taxon>Agaricales</taxon>
        <taxon>Agaricineae</taxon>
        <taxon>Nidulariaceae</taxon>
        <taxon>Crucibulum</taxon>
    </lineage>
</organism>
<name>A0A5C3MAN0_9AGAR</name>
<dbReference type="AlphaFoldDB" id="A0A5C3MAN0"/>
<gene>
    <name evidence="2" type="ORF">BDQ12DRAFT_735788</name>
</gene>
<feature type="domain" description="F-box" evidence="1">
    <location>
        <begin position="60"/>
        <end position="106"/>
    </location>
</feature>
<dbReference type="Pfam" id="PF00646">
    <property type="entry name" value="F-box"/>
    <property type="match status" value="1"/>
</dbReference>
<keyword evidence="3" id="KW-1185">Reference proteome</keyword>
<dbReference type="InterPro" id="IPR036047">
    <property type="entry name" value="F-box-like_dom_sf"/>
</dbReference>